<dbReference type="AlphaFoldDB" id="A0A182X5R2"/>
<organism evidence="1 2">
    <name type="scientific">Anopheles quadriannulatus</name>
    <name type="common">Mosquito</name>
    <dbReference type="NCBI Taxonomy" id="34691"/>
    <lineage>
        <taxon>Eukaryota</taxon>
        <taxon>Metazoa</taxon>
        <taxon>Ecdysozoa</taxon>
        <taxon>Arthropoda</taxon>
        <taxon>Hexapoda</taxon>
        <taxon>Insecta</taxon>
        <taxon>Pterygota</taxon>
        <taxon>Neoptera</taxon>
        <taxon>Endopterygota</taxon>
        <taxon>Diptera</taxon>
        <taxon>Nematocera</taxon>
        <taxon>Culicoidea</taxon>
        <taxon>Culicidae</taxon>
        <taxon>Anophelinae</taxon>
        <taxon>Anopheles</taxon>
    </lineage>
</organism>
<name>A0A182X5R2_ANOQN</name>
<accession>A0A182X5R2</accession>
<evidence type="ECO:0000313" key="1">
    <source>
        <dbReference type="EnsemblMetazoa" id="AQUA005148-PA"/>
    </source>
</evidence>
<reference evidence="1" key="1">
    <citation type="submission" date="2020-05" db="UniProtKB">
        <authorList>
            <consortium name="EnsemblMetazoa"/>
        </authorList>
    </citation>
    <scope>IDENTIFICATION</scope>
    <source>
        <strain evidence="1">SANGQUA</strain>
    </source>
</reference>
<keyword evidence="2" id="KW-1185">Reference proteome</keyword>
<dbReference type="VEuPathDB" id="VectorBase:AQUA005148"/>
<proteinExistence type="predicted"/>
<dbReference type="Proteomes" id="UP000076407">
    <property type="component" value="Unassembled WGS sequence"/>
</dbReference>
<protein>
    <submittedName>
        <fullName evidence="1">Uncharacterized protein</fullName>
    </submittedName>
</protein>
<evidence type="ECO:0000313" key="2">
    <source>
        <dbReference type="Proteomes" id="UP000076407"/>
    </source>
</evidence>
<sequence>RGRGQGLSDAEGAEGHKNN</sequence>
<dbReference type="EnsemblMetazoa" id="AQUA005148-RA">
    <property type="protein sequence ID" value="AQUA005148-PA"/>
    <property type="gene ID" value="AQUA005148"/>
</dbReference>